<dbReference type="AlphaFoldDB" id="A0A6C0D278"/>
<accession>A0A6C0D278</accession>
<name>A0A6C0D278_9ZZZZ</name>
<sequence length="105" mass="12919">MEKFWRTIHARLFAETQLVKPLGRWCFCGDKLDTNDHKTMNVYKNNNNNTNRDALQWKERQKQKRLEIMENKQDPFEIYKKKCSKNDTLKEKQREEYMIPFVFDL</sequence>
<dbReference type="EMBL" id="MN739518">
    <property type="protein sequence ID" value="QHT09999.1"/>
    <property type="molecule type" value="Genomic_DNA"/>
</dbReference>
<protein>
    <submittedName>
        <fullName evidence="1">Uncharacterized protein</fullName>
    </submittedName>
</protein>
<proteinExistence type="predicted"/>
<organism evidence="1">
    <name type="scientific">viral metagenome</name>
    <dbReference type="NCBI Taxonomy" id="1070528"/>
    <lineage>
        <taxon>unclassified sequences</taxon>
        <taxon>metagenomes</taxon>
        <taxon>organismal metagenomes</taxon>
    </lineage>
</organism>
<reference evidence="1" key="1">
    <citation type="journal article" date="2020" name="Nature">
        <title>Giant virus diversity and host interactions through global metagenomics.</title>
        <authorList>
            <person name="Schulz F."/>
            <person name="Roux S."/>
            <person name="Paez-Espino D."/>
            <person name="Jungbluth S."/>
            <person name="Walsh D.A."/>
            <person name="Denef V.J."/>
            <person name="McMahon K.D."/>
            <person name="Konstantinidis K.T."/>
            <person name="Eloe-Fadrosh E.A."/>
            <person name="Kyrpides N.C."/>
            <person name="Woyke T."/>
        </authorList>
    </citation>
    <scope>NUCLEOTIDE SEQUENCE</scope>
    <source>
        <strain evidence="1">GVMAG-M-3300023174-104</strain>
    </source>
</reference>
<evidence type="ECO:0000313" key="1">
    <source>
        <dbReference type="EMBL" id="QHT09999.1"/>
    </source>
</evidence>